<organism evidence="3 4">
    <name type="scientific">Powellomyces hirtus</name>
    <dbReference type="NCBI Taxonomy" id="109895"/>
    <lineage>
        <taxon>Eukaryota</taxon>
        <taxon>Fungi</taxon>
        <taxon>Fungi incertae sedis</taxon>
        <taxon>Chytridiomycota</taxon>
        <taxon>Chytridiomycota incertae sedis</taxon>
        <taxon>Chytridiomycetes</taxon>
        <taxon>Spizellomycetales</taxon>
        <taxon>Powellomycetaceae</taxon>
        <taxon>Powellomyces</taxon>
    </lineage>
</organism>
<dbReference type="AlphaFoldDB" id="A0A507E9Z9"/>
<evidence type="ECO:0000313" key="4">
    <source>
        <dbReference type="Proteomes" id="UP000318582"/>
    </source>
</evidence>
<accession>A0A507E9Z9</accession>
<dbReference type="EMBL" id="QEAQ01000019">
    <property type="protein sequence ID" value="TPX59998.1"/>
    <property type="molecule type" value="Genomic_DNA"/>
</dbReference>
<evidence type="ECO:0000256" key="2">
    <source>
        <dbReference type="SAM" id="SignalP"/>
    </source>
</evidence>
<keyword evidence="2" id="KW-0732">Signal</keyword>
<name>A0A507E9Z9_9FUNG</name>
<protein>
    <recommendedName>
        <fullName evidence="5">Secreted protein</fullName>
    </recommendedName>
</protein>
<dbReference type="Proteomes" id="UP000318582">
    <property type="component" value="Unassembled WGS sequence"/>
</dbReference>
<keyword evidence="4" id="KW-1185">Reference proteome</keyword>
<evidence type="ECO:0008006" key="5">
    <source>
        <dbReference type="Google" id="ProtNLM"/>
    </source>
</evidence>
<gene>
    <name evidence="3" type="ORF">PhCBS80983_g02051</name>
</gene>
<feature type="signal peptide" evidence="2">
    <location>
        <begin position="1"/>
        <end position="16"/>
    </location>
</feature>
<evidence type="ECO:0000256" key="1">
    <source>
        <dbReference type="SAM" id="MobiDB-lite"/>
    </source>
</evidence>
<comment type="caution">
    <text evidence="3">The sequence shown here is derived from an EMBL/GenBank/DDBJ whole genome shotgun (WGS) entry which is preliminary data.</text>
</comment>
<proteinExistence type="predicted"/>
<reference evidence="3 4" key="1">
    <citation type="journal article" date="2019" name="Sci. Rep.">
        <title>Comparative genomics of chytrid fungi reveal insights into the obligate biotrophic and pathogenic lifestyle of Synchytrium endobioticum.</title>
        <authorList>
            <person name="van de Vossenberg B.T.L.H."/>
            <person name="Warris S."/>
            <person name="Nguyen H.D.T."/>
            <person name="van Gent-Pelzer M.P.E."/>
            <person name="Joly D.L."/>
            <person name="van de Geest H.C."/>
            <person name="Bonants P.J.M."/>
            <person name="Smith D.S."/>
            <person name="Levesque C.A."/>
            <person name="van der Lee T.A.J."/>
        </authorList>
    </citation>
    <scope>NUCLEOTIDE SEQUENCE [LARGE SCALE GENOMIC DNA]</scope>
    <source>
        <strain evidence="3 4">CBS 809.83</strain>
    </source>
</reference>
<feature type="region of interest" description="Disordered" evidence="1">
    <location>
        <begin position="205"/>
        <end position="226"/>
    </location>
</feature>
<evidence type="ECO:0000313" key="3">
    <source>
        <dbReference type="EMBL" id="TPX59998.1"/>
    </source>
</evidence>
<feature type="chain" id="PRO_5021253210" description="Secreted protein" evidence="2">
    <location>
        <begin position="17"/>
        <end position="274"/>
    </location>
</feature>
<sequence length="274" mass="27337">MRSPLVFLTLIPLAAAQGSWSRRVYYTDNTCTAGVGYQEHVFAPTAPCPAGTLPPINTLCDIKSVDARTKSSEGTGCDNVPSNAAVSTEPFFPPGAGGPKLAGANYLSVNAYNAATCGKATGNVAITQLTFAADGACHAMEPGMYFKASCNSAAGIVQWCDDAECKTCPTAKAMNVRADCKGDAYQGQPAEAICQLAPGNADAPLPSLNGTAPIPPAASPAATASATATRTADASATASAVPSAVAETGKSDASSMAAGALGVIAAGFAAVFAF</sequence>